<evidence type="ECO:0000313" key="1">
    <source>
        <dbReference type="EMBL" id="KAI2385248.1"/>
    </source>
</evidence>
<gene>
    <name evidence="1" type="ORF">LOY88_004198</name>
</gene>
<name>A0ACB8UU28_9EURO</name>
<proteinExistence type="predicted"/>
<organism evidence="1">
    <name type="scientific">Ophidiomyces ophidiicola</name>
    <dbReference type="NCBI Taxonomy" id="1387563"/>
    <lineage>
        <taxon>Eukaryota</taxon>
        <taxon>Fungi</taxon>
        <taxon>Dikarya</taxon>
        <taxon>Ascomycota</taxon>
        <taxon>Pezizomycotina</taxon>
        <taxon>Eurotiomycetes</taxon>
        <taxon>Eurotiomycetidae</taxon>
        <taxon>Onygenales</taxon>
        <taxon>Onygenaceae</taxon>
        <taxon>Ophidiomyces</taxon>
    </lineage>
</organism>
<accession>A0ACB8UU28</accession>
<sequence>MLYSNELSLSGSAPAPNPPKISLLELPFLTQQKIVDHIVRVDPELEISGSMIARRQAELAWSNISALFAVSRAFRDLAFDRLYYKNNIAVLLFIAPLSIAMAALSLFLRAHERQLRLKVKSSLVYMASFRITANRLLGIAVLRGFDWAVLLLLQSGASPAARMDGTSVLFTAVSLERHGIIDILLEYGAEPDEKDEHSSLGLAASKFDFATMDKLLKHRASTNIYQEIGGITYHIIEWAAHISDYRMLRLLLKYGALHSFVTYQVGMDPLIVSIINDSLQIVALLLGYGYWIEDLDKRLHALGFLPSLDMRNLLASSGILSQNFVLV</sequence>
<comment type="caution">
    <text evidence="1">The sequence shown here is derived from an EMBL/GenBank/DDBJ whole genome shotgun (WGS) entry which is preliminary data.</text>
</comment>
<reference evidence="1" key="1">
    <citation type="journal article" date="2022" name="bioRxiv">
        <title>Population genetic analysis of Ophidiomyces ophidiicola, the causative agent of snake fungal disease, indicates recent introductions to the USA.</title>
        <authorList>
            <person name="Ladner J.T."/>
            <person name="Palmer J.M."/>
            <person name="Ettinger C.L."/>
            <person name="Stajich J.E."/>
            <person name="Farrell T.M."/>
            <person name="Glorioso B.M."/>
            <person name="Lawson B."/>
            <person name="Price S.J."/>
            <person name="Stengle A.G."/>
            <person name="Grear D.A."/>
            <person name="Lorch J.M."/>
        </authorList>
    </citation>
    <scope>NUCLEOTIDE SEQUENCE</scope>
    <source>
        <strain evidence="1">NWHC 24266-5</strain>
    </source>
</reference>
<protein>
    <submittedName>
        <fullName evidence="1">Uncharacterized protein</fullName>
    </submittedName>
</protein>
<dbReference type="EMBL" id="JALBCA010000061">
    <property type="protein sequence ID" value="KAI2385248.1"/>
    <property type="molecule type" value="Genomic_DNA"/>
</dbReference>